<reference evidence="2" key="1">
    <citation type="journal article" date="2020" name="Phytopathology">
        <title>Genome Sequence Resources of Colletotrichum truncatum, C. plurivorum, C. musicola, and C. sojae: Four Species Pathogenic to Soybean (Glycine max).</title>
        <authorList>
            <person name="Rogerio F."/>
            <person name="Boufleur T.R."/>
            <person name="Ciampi-Guillardi M."/>
            <person name="Sukno S.A."/>
            <person name="Thon M.R."/>
            <person name="Massola Junior N.S."/>
            <person name="Baroncelli R."/>
        </authorList>
    </citation>
    <scope>NUCLEOTIDE SEQUENCE</scope>
    <source>
        <strain evidence="2">LFN00145</strain>
    </source>
</reference>
<proteinExistence type="predicted"/>
<evidence type="ECO:0000256" key="1">
    <source>
        <dbReference type="SAM" id="MobiDB-lite"/>
    </source>
</evidence>
<accession>A0A8H6NPN8</accession>
<evidence type="ECO:0000313" key="3">
    <source>
        <dbReference type="Proteomes" id="UP000654918"/>
    </source>
</evidence>
<keyword evidence="3" id="KW-1185">Reference proteome</keyword>
<evidence type="ECO:0000313" key="2">
    <source>
        <dbReference type="EMBL" id="KAF6840262.1"/>
    </source>
</evidence>
<dbReference type="EMBL" id="WIGO01000008">
    <property type="protein sequence ID" value="KAF6840262.1"/>
    <property type="molecule type" value="Genomic_DNA"/>
</dbReference>
<gene>
    <name evidence="2" type="ORF">CPLU01_01286</name>
</gene>
<feature type="region of interest" description="Disordered" evidence="1">
    <location>
        <begin position="63"/>
        <end position="90"/>
    </location>
</feature>
<feature type="compositionally biased region" description="Low complexity" evidence="1">
    <location>
        <begin position="12"/>
        <end position="29"/>
    </location>
</feature>
<organism evidence="2 3">
    <name type="scientific">Colletotrichum plurivorum</name>
    <dbReference type="NCBI Taxonomy" id="2175906"/>
    <lineage>
        <taxon>Eukaryota</taxon>
        <taxon>Fungi</taxon>
        <taxon>Dikarya</taxon>
        <taxon>Ascomycota</taxon>
        <taxon>Pezizomycotina</taxon>
        <taxon>Sordariomycetes</taxon>
        <taxon>Hypocreomycetidae</taxon>
        <taxon>Glomerellales</taxon>
        <taxon>Glomerellaceae</taxon>
        <taxon>Colletotrichum</taxon>
        <taxon>Colletotrichum orchidearum species complex</taxon>
    </lineage>
</organism>
<protein>
    <submittedName>
        <fullName evidence="2">Uncharacterized protein</fullName>
    </submittedName>
</protein>
<feature type="compositionally biased region" description="Polar residues" evidence="1">
    <location>
        <begin position="63"/>
        <end position="80"/>
    </location>
</feature>
<name>A0A8H6NPN8_9PEZI</name>
<feature type="region of interest" description="Disordered" evidence="1">
    <location>
        <begin position="1"/>
        <end position="51"/>
    </location>
</feature>
<dbReference type="Proteomes" id="UP000654918">
    <property type="component" value="Unassembled WGS sequence"/>
</dbReference>
<sequence>MTATRAQKAVEAAAFRRATRSASASSSASVTKAGVTKAKTARKTPVTAAAATSEVEEAILDSITVSTGPSEPSTLGSDRSSPVVDEEPKPIYPGVLPVYDDISQVVRTRVVRDANGRPSIRHRRICAYKNREGKTMIVIFAPPKGAPLPKEEGALEAPRSPSNETGPWGDPYCDYAGH</sequence>
<dbReference type="AlphaFoldDB" id="A0A8H6NPN8"/>
<feature type="region of interest" description="Disordered" evidence="1">
    <location>
        <begin position="142"/>
        <end position="178"/>
    </location>
</feature>
<comment type="caution">
    <text evidence="2">The sequence shown here is derived from an EMBL/GenBank/DDBJ whole genome shotgun (WGS) entry which is preliminary data.</text>
</comment>